<evidence type="ECO:0000313" key="1">
    <source>
        <dbReference type="EMBL" id="EEP60868.1"/>
    </source>
</evidence>
<proteinExistence type="predicted"/>
<dbReference type="InterPro" id="IPR038062">
    <property type="entry name" value="ScdA-like_N_sf"/>
</dbReference>
<dbReference type="SUPFAM" id="SSF140683">
    <property type="entry name" value="SP0561-like"/>
    <property type="match status" value="1"/>
</dbReference>
<dbReference type="AlphaFoldDB" id="C4FJ90"/>
<accession>C4FJ90</accession>
<keyword evidence="2" id="KW-1185">Reference proteome</keyword>
<dbReference type="OrthoDB" id="15017at2"/>
<reference evidence="1 2" key="1">
    <citation type="submission" date="2009-04" db="EMBL/GenBank/DDBJ databases">
        <authorList>
            <person name="Reysenbach A.-L."/>
            <person name="Heidelberg J.F."/>
            <person name="Nelson W.C."/>
        </authorList>
    </citation>
    <scope>NUCLEOTIDE SEQUENCE [LARGE SCALE GENOMIC DNA]</scope>
    <source>
        <strain evidence="1 2">SS-5</strain>
    </source>
</reference>
<dbReference type="Proteomes" id="UP000005540">
    <property type="component" value="Unassembled WGS sequence"/>
</dbReference>
<dbReference type="EMBL" id="ABZS01000046">
    <property type="protein sequence ID" value="EEP60868.1"/>
    <property type="molecule type" value="Genomic_DNA"/>
</dbReference>
<evidence type="ECO:0008006" key="3">
    <source>
        <dbReference type="Google" id="ProtNLM"/>
    </source>
</evidence>
<organism evidence="1 2">
    <name type="scientific">Sulfurihydrogenibium yellowstonense SS-5</name>
    <dbReference type="NCBI Taxonomy" id="432331"/>
    <lineage>
        <taxon>Bacteria</taxon>
        <taxon>Pseudomonadati</taxon>
        <taxon>Aquificota</taxon>
        <taxon>Aquificia</taxon>
        <taxon>Aquificales</taxon>
        <taxon>Hydrogenothermaceae</taxon>
        <taxon>Sulfurihydrogenibium</taxon>
    </lineage>
</organism>
<evidence type="ECO:0000313" key="2">
    <source>
        <dbReference type="Proteomes" id="UP000005540"/>
    </source>
</evidence>
<gene>
    <name evidence="1" type="ORF">SULYE_0632</name>
</gene>
<protein>
    <recommendedName>
        <fullName evidence="3">DUF1858 domain-containing protein</fullName>
    </recommendedName>
</protein>
<dbReference type="RefSeq" id="WP_007546339.1">
    <property type="nucleotide sequence ID" value="NZ_ABZS01000046.1"/>
</dbReference>
<dbReference type="Gene3D" id="1.10.3910.10">
    <property type="entry name" value="SP0561-like"/>
    <property type="match status" value="1"/>
</dbReference>
<sequence>MKEIDLNTTVEQVLRKYPFTRRFFESKNMYCNVCACKPHERLQIAAINYGHDPNQFVEELKQFIADYGKNQQNT</sequence>
<comment type="caution">
    <text evidence="1">The sequence shown here is derived from an EMBL/GenBank/DDBJ whole genome shotgun (WGS) entry which is preliminary data.</text>
</comment>
<name>C4FJ90_9AQUI</name>